<evidence type="ECO:0000256" key="9">
    <source>
        <dbReference type="ARBA" id="ARBA00022833"/>
    </source>
</evidence>
<dbReference type="GO" id="GO:0042277">
    <property type="term" value="F:peptide binding"/>
    <property type="evidence" value="ECO:0007669"/>
    <property type="project" value="TreeGrafter"/>
</dbReference>
<evidence type="ECO:0000256" key="7">
    <source>
        <dbReference type="ARBA" id="ARBA00022723"/>
    </source>
</evidence>
<dbReference type="OrthoDB" id="510539at2759"/>
<dbReference type="GO" id="GO:0005886">
    <property type="term" value="C:plasma membrane"/>
    <property type="evidence" value="ECO:0007669"/>
    <property type="project" value="UniProtKB-SubCell"/>
</dbReference>
<dbReference type="GO" id="GO:0008270">
    <property type="term" value="F:zinc ion binding"/>
    <property type="evidence" value="ECO:0007669"/>
    <property type="project" value="InterPro"/>
</dbReference>
<dbReference type="GO" id="GO:0005615">
    <property type="term" value="C:extracellular space"/>
    <property type="evidence" value="ECO:0007669"/>
    <property type="project" value="TreeGrafter"/>
</dbReference>
<evidence type="ECO:0000259" key="21">
    <source>
        <dbReference type="Pfam" id="PF17900"/>
    </source>
</evidence>
<evidence type="ECO:0000256" key="10">
    <source>
        <dbReference type="ARBA" id="ARBA00022968"/>
    </source>
</evidence>
<dbReference type="PANTHER" id="PTHR11533">
    <property type="entry name" value="PROTEASE M1 ZINC METALLOPROTEASE"/>
    <property type="match status" value="1"/>
</dbReference>
<evidence type="ECO:0000313" key="22">
    <source>
        <dbReference type="Ensembl" id="ENSLLEP00000007930.1"/>
    </source>
</evidence>
<dbReference type="Gene3D" id="2.60.40.1730">
    <property type="entry name" value="tricorn interacting facor f3 domain"/>
    <property type="match status" value="1"/>
</dbReference>
<dbReference type="SUPFAM" id="SSF55486">
    <property type="entry name" value="Metalloproteases ('zincins'), catalytic domain"/>
    <property type="match status" value="1"/>
</dbReference>
<evidence type="ECO:0000256" key="6">
    <source>
        <dbReference type="ARBA" id="ARBA00022692"/>
    </source>
</evidence>
<dbReference type="InterPro" id="IPR042097">
    <property type="entry name" value="Aminopeptidase_N-like_N_sf"/>
</dbReference>
<feature type="active site" description="Proton acceptor" evidence="16">
    <location>
        <position position="392"/>
    </location>
</feature>
<sequence length="500" mass="55507">MGKGFYVSKLIAVIGIVFSIAALATIIALAVVYSQEKTKNFDLNNPTGSTTVSGGTTSTTTSGTTSTTTSGTTSTTTSPTTASTTPASNEPWDNYRLPKHLVPYHYDIHLRPVLEPDSRGIYVFHGKSEAFFTCVNATSLVIIHTNKLNYSSTILRNSIGEGLTVTKVEEVRATNYLVLHAANSLVVGQTYSLYTDFIGELADDLAGFYRNYHNPSYYSAIIATTQMQAPDARKAFPCFDEPALKATFNITLVHNPDYVALSNMNPISATEITIDGVIWTETVYDKTVKMSTYLVAFVVSQFTAIGDPGNSTTTGFVSYQKQYFLFTSNNYIHFSNIIYPLFPADQVAIPDFSAGAMENWGLMIYRESALLYDPEVSSISNKERIAIIIAHELAHQWFGNLVTIRWWNDLWLNEGFASYVEFLGADRAEPTWNIVFVTRDAHICRSPISKHRTCYNQIFTSYLFLAKGIICLISGNCRLLALGLEFDINKTYVKLALQCF</sequence>
<keyword evidence="6 19" id="KW-0812">Transmembrane</keyword>
<comment type="cofactor">
    <cofactor evidence="17">
        <name>Zn(2+)</name>
        <dbReference type="ChEBI" id="CHEBI:29105"/>
    </cofactor>
    <text evidence="17">Binds 1 zinc ion per subunit.</text>
</comment>
<evidence type="ECO:0000256" key="5">
    <source>
        <dbReference type="ARBA" id="ARBA00022670"/>
    </source>
</evidence>
<name>A0A8C5M7M6_9ANUR</name>
<evidence type="ECO:0000259" key="20">
    <source>
        <dbReference type="Pfam" id="PF01433"/>
    </source>
</evidence>
<dbReference type="Pfam" id="PF01433">
    <property type="entry name" value="Peptidase_M1"/>
    <property type="match status" value="1"/>
</dbReference>
<feature type="binding site" evidence="17">
    <location>
        <position position="395"/>
    </location>
    <ligand>
        <name>Zn(2+)</name>
        <dbReference type="ChEBI" id="CHEBI:29105"/>
        <note>catalytic</note>
    </ligand>
</feature>
<dbReference type="Proteomes" id="UP000694569">
    <property type="component" value="Unplaced"/>
</dbReference>
<dbReference type="InterPro" id="IPR001930">
    <property type="entry name" value="Peptidase_M1"/>
</dbReference>
<comment type="subcellular location">
    <subcellularLocation>
        <location evidence="1">Cell membrane</location>
        <topology evidence="1">Single-pass type II membrane protein</topology>
    </subcellularLocation>
</comment>
<dbReference type="FunFam" id="2.60.40.1730:FF:000001">
    <property type="entry name" value="Leucyl-cystinyl aminopeptidase"/>
    <property type="match status" value="1"/>
</dbReference>
<keyword evidence="13 19" id="KW-0472">Membrane</keyword>
<dbReference type="InterPro" id="IPR014782">
    <property type="entry name" value="Peptidase_M1_dom"/>
</dbReference>
<evidence type="ECO:0000256" key="18">
    <source>
        <dbReference type="SAM" id="MobiDB-lite"/>
    </source>
</evidence>
<feature type="domain" description="Aminopeptidase N-like N-terminal" evidence="21">
    <location>
        <begin position="102"/>
        <end position="294"/>
    </location>
</feature>
<dbReference type="Pfam" id="PF17900">
    <property type="entry name" value="Peptidase_M1_N"/>
    <property type="match status" value="1"/>
</dbReference>
<feature type="binding site" evidence="17">
    <location>
        <position position="414"/>
    </location>
    <ligand>
        <name>Zn(2+)</name>
        <dbReference type="ChEBI" id="CHEBI:29105"/>
        <note>catalytic</note>
    </ligand>
</feature>
<dbReference type="PANTHER" id="PTHR11533:SF172">
    <property type="entry name" value="AMINOPEPTIDASE N"/>
    <property type="match status" value="1"/>
</dbReference>
<evidence type="ECO:0000256" key="8">
    <source>
        <dbReference type="ARBA" id="ARBA00022801"/>
    </source>
</evidence>
<evidence type="ECO:0008006" key="24">
    <source>
        <dbReference type="Google" id="ProtNLM"/>
    </source>
</evidence>
<dbReference type="InterPro" id="IPR050344">
    <property type="entry name" value="Peptidase_M1_aminopeptidases"/>
</dbReference>
<dbReference type="GO" id="GO:0006508">
    <property type="term" value="P:proteolysis"/>
    <property type="evidence" value="ECO:0007669"/>
    <property type="project" value="UniProtKB-KW"/>
</dbReference>
<evidence type="ECO:0000256" key="16">
    <source>
        <dbReference type="PIRSR" id="PIRSR634016-1"/>
    </source>
</evidence>
<dbReference type="InterPro" id="IPR034016">
    <property type="entry name" value="M1_APN-typ"/>
</dbReference>
<dbReference type="Ensembl" id="ENSLLET00000008250.1">
    <property type="protein sequence ID" value="ENSLLEP00000007930.1"/>
    <property type="gene ID" value="ENSLLEG00000005020.1"/>
</dbReference>
<keyword evidence="23" id="KW-1185">Reference proteome</keyword>
<dbReference type="SUPFAM" id="SSF63737">
    <property type="entry name" value="Leukotriene A4 hydrolase N-terminal domain"/>
    <property type="match status" value="1"/>
</dbReference>
<keyword evidence="15" id="KW-0325">Glycoprotein</keyword>
<evidence type="ECO:0000256" key="15">
    <source>
        <dbReference type="ARBA" id="ARBA00023180"/>
    </source>
</evidence>
<keyword evidence="12" id="KW-0482">Metalloprotease</keyword>
<dbReference type="CDD" id="cd09601">
    <property type="entry name" value="M1_APN-Q_like"/>
    <property type="match status" value="1"/>
</dbReference>
<dbReference type="GeneTree" id="ENSGT00940000154876"/>
<feature type="region of interest" description="Disordered" evidence="18">
    <location>
        <begin position="43"/>
        <end position="91"/>
    </location>
</feature>
<evidence type="ECO:0000256" key="11">
    <source>
        <dbReference type="ARBA" id="ARBA00022989"/>
    </source>
</evidence>
<protein>
    <recommendedName>
        <fullName evidence="24">Aminopeptidase N</fullName>
    </recommendedName>
</protein>
<evidence type="ECO:0000256" key="14">
    <source>
        <dbReference type="ARBA" id="ARBA00023157"/>
    </source>
</evidence>
<feature type="compositionally biased region" description="Low complexity" evidence="18">
    <location>
        <begin position="47"/>
        <end position="88"/>
    </location>
</feature>
<evidence type="ECO:0000313" key="23">
    <source>
        <dbReference type="Proteomes" id="UP000694569"/>
    </source>
</evidence>
<evidence type="ECO:0000256" key="4">
    <source>
        <dbReference type="ARBA" id="ARBA00022475"/>
    </source>
</evidence>
<dbReference type="Gene3D" id="1.10.390.10">
    <property type="entry name" value="Neutral Protease Domain 2"/>
    <property type="match status" value="1"/>
</dbReference>
<dbReference type="GO" id="GO:0005737">
    <property type="term" value="C:cytoplasm"/>
    <property type="evidence" value="ECO:0007669"/>
    <property type="project" value="TreeGrafter"/>
</dbReference>
<dbReference type="InterPro" id="IPR027268">
    <property type="entry name" value="Peptidase_M4/M1_CTD_sf"/>
</dbReference>
<keyword evidence="14" id="KW-1015">Disulfide bond</keyword>
<dbReference type="PRINTS" id="PR00756">
    <property type="entry name" value="ALADIPTASE"/>
</dbReference>
<comment type="similarity">
    <text evidence="2">Belongs to the peptidase M1 family.</text>
</comment>
<feature type="transmembrane region" description="Helical" evidence="19">
    <location>
        <begin position="12"/>
        <end position="33"/>
    </location>
</feature>
<keyword evidence="4" id="KW-1003">Cell membrane</keyword>
<dbReference type="InterPro" id="IPR045357">
    <property type="entry name" value="Aminopeptidase_N-like_N"/>
</dbReference>
<dbReference type="AlphaFoldDB" id="A0A8C5M7M6"/>
<feature type="binding site" evidence="17">
    <location>
        <position position="391"/>
    </location>
    <ligand>
        <name>Zn(2+)</name>
        <dbReference type="ChEBI" id="CHEBI:29105"/>
        <note>catalytic</note>
    </ligand>
</feature>
<evidence type="ECO:0000256" key="1">
    <source>
        <dbReference type="ARBA" id="ARBA00004401"/>
    </source>
</evidence>
<evidence type="ECO:0000256" key="2">
    <source>
        <dbReference type="ARBA" id="ARBA00010136"/>
    </source>
</evidence>
<keyword evidence="9 17" id="KW-0862">Zinc</keyword>
<evidence type="ECO:0000256" key="12">
    <source>
        <dbReference type="ARBA" id="ARBA00023049"/>
    </source>
</evidence>
<keyword evidence="10" id="KW-0735">Signal-anchor</keyword>
<evidence type="ECO:0000256" key="19">
    <source>
        <dbReference type="SAM" id="Phobius"/>
    </source>
</evidence>
<reference evidence="22" key="1">
    <citation type="submission" date="2025-08" db="UniProtKB">
        <authorList>
            <consortium name="Ensembl"/>
        </authorList>
    </citation>
    <scope>IDENTIFICATION</scope>
</reference>
<organism evidence="22 23">
    <name type="scientific">Leptobrachium leishanense</name>
    <name type="common">Leishan spiny toad</name>
    <dbReference type="NCBI Taxonomy" id="445787"/>
    <lineage>
        <taxon>Eukaryota</taxon>
        <taxon>Metazoa</taxon>
        <taxon>Chordata</taxon>
        <taxon>Craniata</taxon>
        <taxon>Vertebrata</taxon>
        <taxon>Euteleostomi</taxon>
        <taxon>Amphibia</taxon>
        <taxon>Batrachia</taxon>
        <taxon>Anura</taxon>
        <taxon>Pelobatoidea</taxon>
        <taxon>Megophryidae</taxon>
        <taxon>Leptobrachium</taxon>
    </lineage>
</organism>
<evidence type="ECO:0000256" key="3">
    <source>
        <dbReference type="ARBA" id="ARBA00022438"/>
    </source>
</evidence>
<keyword evidence="7 17" id="KW-0479">Metal-binding</keyword>
<reference evidence="22" key="2">
    <citation type="submission" date="2025-09" db="UniProtKB">
        <authorList>
            <consortium name="Ensembl"/>
        </authorList>
    </citation>
    <scope>IDENTIFICATION</scope>
</reference>
<keyword evidence="8" id="KW-0378">Hydrolase</keyword>
<keyword evidence="11 19" id="KW-1133">Transmembrane helix</keyword>
<accession>A0A8C5M7M6</accession>
<keyword evidence="3" id="KW-0031">Aminopeptidase</keyword>
<dbReference type="GO" id="GO:0043171">
    <property type="term" value="P:peptide catabolic process"/>
    <property type="evidence" value="ECO:0007669"/>
    <property type="project" value="TreeGrafter"/>
</dbReference>
<proteinExistence type="inferred from homology"/>
<feature type="domain" description="Peptidase M1 membrane alanine aminopeptidase" evidence="20">
    <location>
        <begin position="336"/>
        <end position="435"/>
    </location>
</feature>
<evidence type="ECO:0000256" key="17">
    <source>
        <dbReference type="PIRSR" id="PIRSR634016-3"/>
    </source>
</evidence>
<keyword evidence="5" id="KW-0645">Protease</keyword>
<dbReference type="GO" id="GO:0070006">
    <property type="term" value="F:metalloaminopeptidase activity"/>
    <property type="evidence" value="ECO:0007669"/>
    <property type="project" value="TreeGrafter"/>
</dbReference>
<evidence type="ECO:0000256" key="13">
    <source>
        <dbReference type="ARBA" id="ARBA00023136"/>
    </source>
</evidence>